<protein>
    <recommendedName>
        <fullName evidence="4">Lipoprotein</fullName>
    </recommendedName>
</protein>
<dbReference type="RefSeq" id="WP_037345697.1">
    <property type="nucleotide sequence ID" value="NZ_CP060204.1"/>
</dbReference>
<dbReference type="EMBL" id="CP060204">
    <property type="protein sequence ID" value="QNH54596.1"/>
    <property type="molecule type" value="Genomic_DNA"/>
</dbReference>
<evidence type="ECO:0008006" key="4">
    <source>
        <dbReference type="Google" id="ProtNLM"/>
    </source>
</evidence>
<dbReference type="KEGG" id="stim:H1B31_01095"/>
<proteinExistence type="predicted"/>
<accession>A0A7G7VKF3</accession>
<dbReference type="Proteomes" id="UP000515480">
    <property type="component" value="Chromosome"/>
</dbReference>
<sequence length="74" mass="7912">MKKMIAGLFAGLILATGAQAIAYGCEDGACELPQRQNTAYCYDNGGAYCYGDRTQSERSERTYARGGCGCARGR</sequence>
<gene>
    <name evidence="2" type="ORF">H1B31_01095</name>
</gene>
<dbReference type="AlphaFoldDB" id="A0A7G7VKF3"/>
<keyword evidence="1" id="KW-0732">Signal</keyword>
<evidence type="ECO:0000313" key="2">
    <source>
        <dbReference type="EMBL" id="QNH54596.1"/>
    </source>
</evidence>
<evidence type="ECO:0000313" key="3">
    <source>
        <dbReference type="Proteomes" id="UP000515480"/>
    </source>
</evidence>
<feature type="signal peptide" evidence="1">
    <location>
        <begin position="1"/>
        <end position="20"/>
    </location>
</feature>
<feature type="chain" id="PRO_5038406376" description="Lipoprotein" evidence="1">
    <location>
        <begin position="21"/>
        <end position="74"/>
    </location>
</feature>
<name>A0A7G7VKF3_9FIRM</name>
<evidence type="ECO:0000256" key="1">
    <source>
        <dbReference type="SAM" id="SignalP"/>
    </source>
</evidence>
<reference evidence="2 3" key="1">
    <citation type="submission" date="2020-07" db="EMBL/GenBank/DDBJ databases">
        <title>Complete genome and description of Selenomonas timonensis sp. nov., a new bacterium isolated from a gingivitis subject.</title>
        <authorList>
            <person name="Antezack A."/>
        </authorList>
    </citation>
    <scope>NUCLEOTIDE SEQUENCE [LARGE SCALE GENOMIC DNA]</scope>
    <source>
        <strain evidence="2 3">Marseille-Q3039</strain>
    </source>
</reference>
<keyword evidence="3" id="KW-1185">Reference proteome</keyword>
<organism evidence="2 3">
    <name type="scientific">Selenomonas timonae</name>
    <dbReference type="NCBI Taxonomy" id="2754044"/>
    <lineage>
        <taxon>Bacteria</taxon>
        <taxon>Bacillati</taxon>
        <taxon>Bacillota</taxon>
        <taxon>Negativicutes</taxon>
        <taxon>Selenomonadales</taxon>
        <taxon>Selenomonadaceae</taxon>
        <taxon>Selenomonas</taxon>
    </lineage>
</organism>
<dbReference type="PROSITE" id="PS51257">
    <property type="entry name" value="PROKAR_LIPOPROTEIN"/>
    <property type="match status" value="1"/>
</dbReference>